<sequence>MTRTPPAPRTAHASGAPLITLLTNRLRAALRTAARNKPKET</sequence>
<proteinExistence type="predicted"/>
<evidence type="ECO:0000313" key="2">
    <source>
        <dbReference type="Proteomes" id="UP001183607"/>
    </source>
</evidence>
<organism evidence="1 2">
    <name type="scientific">Streptomyces evansiae</name>
    <dbReference type="NCBI Taxonomy" id="3075535"/>
    <lineage>
        <taxon>Bacteria</taxon>
        <taxon>Bacillati</taxon>
        <taxon>Actinomycetota</taxon>
        <taxon>Actinomycetes</taxon>
        <taxon>Kitasatosporales</taxon>
        <taxon>Streptomycetaceae</taxon>
        <taxon>Streptomyces</taxon>
    </lineage>
</organism>
<dbReference type="RefSeq" id="WP_257790875.1">
    <property type="nucleotide sequence ID" value="NZ_JAVRER010000010.1"/>
</dbReference>
<name>A0ABD5E472_9ACTN</name>
<protein>
    <submittedName>
        <fullName evidence="1">Uncharacterized protein</fullName>
    </submittedName>
</protein>
<dbReference type="Proteomes" id="UP001183607">
    <property type="component" value="Unassembled WGS sequence"/>
</dbReference>
<evidence type="ECO:0000313" key="1">
    <source>
        <dbReference type="EMBL" id="MDT0415612.1"/>
    </source>
</evidence>
<gene>
    <name evidence="1" type="ORF">RM574_08910</name>
</gene>
<reference evidence="2" key="1">
    <citation type="submission" date="2023-07" db="EMBL/GenBank/DDBJ databases">
        <title>30 novel species of actinomycetes from the DSMZ collection.</title>
        <authorList>
            <person name="Nouioui I."/>
        </authorList>
    </citation>
    <scope>NUCLEOTIDE SEQUENCE [LARGE SCALE GENOMIC DNA]</scope>
    <source>
        <strain evidence="2">DSM 41982</strain>
    </source>
</reference>
<comment type="caution">
    <text evidence="1">The sequence shown here is derived from an EMBL/GenBank/DDBJ whole genome shotgun (WGS) entry which is preliminary data.</text>
</comment>
<dbReference type="EMBL" id="JAVRER010000010">
    <property type="protein sequence ID" value="MDT0415612.1"/>
    <property type="molecule type" value="Genomic_DNA"/>
</dbReference>
<dbReference type="AlphaFoldDB" id="A0ABD5E472"/>
<accession>A0ABD5E472</accession>